<dbReference type="WormBase" id="CBG18119a">
    <property type="protein sequence ID" value="CBP45278"/>
    <property type="gene ID" value="WBGene00037598"/>
    <property type="gene designation" value="Cbr-pac-1"/>
</dbReference>
<feature type="region of interest" description="Disordered" evidence="2">
    <location>
        <begin position="592"/>
        <end position="613"/>
    </location>
</feature>
<dbReference type="GO" id="GO:0005737">
    <property type="term" value="C:cytoplasm"/>
    <property type="evidence" value="ECO:0000318"/>
    <property type="project" value="GO_Central"/>
</dbReference>
<dbReference type="STRING" id="6238.A8XT24"/>
<evidence type="ECO:0000313" key="7">
    <source>
        <dbReference type="WormBase" id="CBG18119a"/>
    </source>
</evidence>
<dbReference type="eggNOG" id="KOG4407">
    <property type="taxonomic scope" value="Eukaryota"/>
</dbReference>
<feature type="region of interest" description="Disordered" evidence="2">
    <location>
        <begin position="294"/>
        <end position="462"/>
    </location>
</feature>
<feature type="compositionally biased region" description="Polar residues" evidence="2">
    <location>
        <begin position="443"/>
        <end position="457"/>
    </location>
</feature>
<dbReference type="PANTHER" id="PTHR23176:SF133">
    <property type="entry name" value="GTPASE-ACTIVATING PROTEIN PAC-1"/>
    <property type="match status" value="1"/>
</dbReference>
<feature type="compositionally biased region" description="Low complexity" evidence="2">
    <location>
        <begin position="939"/>
        <end position="950"/>
    </location>
</feature>
<dbReference type="Pfam" id="PF00169">
    <property type="entry name" value="PH"/>
    <property type="match status" value="1"/>
</dbReference>
<gene>
    <name evidence="7" type="primary">pac-1</name>
    <name evidence="5 7" type="ORF">CBG18119</name>
    <name evidence="5" type="ORF">CBG_18119</name>
</gene>
<feature type="compositionally biased region" description="Low complexity" evidence="2">
    <location>
        <begin position="511"/>
        <end position="527"/>
    </location>
</feature>
<feature type="region of interest" description="Disordered" evidence="2">
    <location>
        <begin position="806"/>
        <end position="847"/>
    </location>
</feature>
<dbReference type="SUPFAM" id="SSF48350">
    <property type="entry name" value="GTPase activation domain, GAP"/>
    <property type="match status" value="1"/>
</dbReference>
<reference evidence="5 6" key="1">
    <citation type="journal article" date="2003" name="PLoS Biol.">
        <title>The genome sequence of Caenorhabditis briggsae: a platform for comparative genomics.</title>
        <authorList>
            <person name="Stein L.D."/>
            <person name="Bao Z."/>
            <person name="Blasiar D."/>
            <person name="Blumenthal T."/>
            <person name="Brent M.R."/>
            <person name="Chen N."/>
            <person name="Chinwalla A."/>
            <person name="Clarke L."/>
            <person name="Clee C."/>
            <person name="Coghlan A."/>
            <person name="Coulson A."/>
            <person name="D'Eustachio P."/>
            <person name="Fitch D.H."/>
            <person name="Fulton L.A."/>
            <person name="Fulton R.E."/>
            <person name="Griffiths-Jones S."/>
            <person name="Harris T.W."/>
            <person name="Hillier L.W."/>
            <person name="Kamath R."/>
            <person name="Kuwabara P.E."/>
            <person name="Mardis E.R."/>
            <person name="Marra M.A."/>
            <person name="Miner T.L."/>
            <person name="Minx P."/>
            <person name="Mullikin J.C."/>
            <person name="Plumb R.W."/>
            <person name="Rogers J."/>
            <person name="Schein J.E."/>
            <person name="Sohrmann M."/>
            <person name="Spieth J."/>
            <person name="Stajich J.E."/>
            <person name="Wei C."/>
            <person name="Willey D."/>
            <person name="Wilson R.K."/>
            <person name="Durbin R."/>
            <person name="Waterston R.H."/>
        </authorList>
    </citation>
    <scope>NUCLEOTIDE SEQUENCE [LARGE SCALE GENOMIC DNA]</scope>
    <source>
        <strain evidence="5 6">AF16</strain>
    </source>
</reference>
<feature type="domain" description="Rho-GAP" evidence="4">
    <location>
        <begin position="958"/>
        <end position="1156"/>
    </location>
</feature>
<feature type="compositionally biased region" description="Low complexity" evidence="2">
    <location>
        <begin position="760"/>
        <end position="772"/>
    </location>
</feature>
<dbReference type="FunCoup" id="A8XT24">
    <property type="interactions" value="175"/>
</dbReference>
<feature type="compositionally biased region" description="Low complexity" evidence="2">
    <location>
        <begin position="1475"/>
        <end position="1490"/>
    </location>
</feature>
<dbReference type="HOGENOM" id="CLU_003398_0_0_1"/>
<sequence>MEEHHRRLHVKAERASVIGGDIVDGAFGSWALRAARSEHQLKQQSNEDLAQNARISALLGEMRPRMSATPPNGHQQHHPVQQRRKANTTNIVDVSSQIPTARNAIYGSWQDRHRPSRLYGSQLVSSSSTLPKYDQLYCNTNAINGNGSTNTIATTGIRREPPEYGKAGRSVSTWQITNSEHRPTLQAGWLKSSRPLARGALSPAAYFRDLENRHGSGASSPIVGGLSVVAVPITQRIVSTTGGVPVNDAVNAPVSTDVENQQQGELAGQGTSTLSRNTPRQASFMAAMQRHPLKESNSIESSDKENPELEPKASPFEKEDSEDSLNPGIGETPIRRTRKGNASMRCRQSSRSLGGLDFEKLRMGTTRIEDNNTASNGDSVEMSSSTSSSRKNSRDDGLTSSPSPTAAPAAPVFSTSSTSSVSTSGEAASTTTAAPAAVATTSRQTSSNSSVDSNHNGGSKKYKRILEYSLKSQRKHIHRDKNVSFSLRTSSLVQLGFQLCFQSNEDDTPRQTQIIQSSSISHDTTTSGRELPSSLMGSMTSMELRSGRATTSSATTTTSNSGQNTSRSLNAPHPPATHRLQRFIALFNSSVSKASDGSGEPKKSRMKRSRTSLPASRFALPGTILQRDGVARQTWVKHQEIALGKSGKRNHWEDRWAVLCRRSLYLCVESPAYTSEKTVELSSHTRVDICNAIVDIAYDWLSSSFSKQRHVVRIVTQNRSEHLIELNTESEMLSWISVLQSSSEDGLSAVGGVADENEGENSSGNNNKVSSNSAMLHNSQSIASLASSSCSTATTSEFLNSQHPLQPVNQQQKQQQTVNELSTGVTSHLPTSKSFGGLSTTASSTTESAKNRLIMHRYIAKNSQLQSPTANKKMDVDPSSVPSGSSTTTTAFHHSSQAGTSRESENGEALTASGTTPKSGRKWKKSKAAKQGSGGGSSGSSSGSQQQGAAAPQPVLGVRLADCAIGNCEDHVPMLVQICVCVVETYGMDTVGIYRIPGNTAAVNALKESLSNKGFDSVDLSKVESLDPRWRDVNVVSSLLKMFLRKLPEPLLTDKLYPFFIDANRISTHHNRLHKLRNLLRKLPRPHYDTLRFLIIHLSEITKHSDVNKMECRNLALMFGPSIVRPSDDNMATMVTHMSDQCKIIETLIHYNIWMFDETSTTEDAVPEQHPADGQNPLEPGGYGVGVPTGVSAASFNDMHNLIRKANEDQAAAMMNEGGKGQKIKNMLRRNSRRDKSKSKLKIESTAPAAVNPRGWTQPTPSNTSGASVESAFCGNYQERDIDAEIECRQTVSPQMASGSADGASSTRLDQSPSLESSLGSLPDTSRTEPILGSSGYGNDDEEGKEAARRKRQEEMYSARRIFIAGVAGAAAATTTSADAEKAAIDALANHSQHLHLASSPAFEVLSEETREKIRRMQKKQSWHDTKELRSTGELLKTYSPTKDLTDALSCTSDYSTTSSAPLSTNPPLAVACADQPNSSSDYASSDPSPCARNPSTSPASRPSNLAISPSQLHVTTSTTSQAQPPMSRSQKIRLRTKLGSRDPARRHTLSDVDTLKEGRLDKLARWFGIRKSSPDVSRDEVSDDDKNNTQSQQPPPLPSAAPPVIVRTSPNELTPVSGDEQL</sequence>
<feature type="compositionally biased region" description="Polar residues" evidence="2">
    <location>
        <begin position="861"/>
        <end position="870"/>
    </location>
</feature>
<feature type="compositionally biased region" description="Low complexity" evidence="2">
    <location>
        <begin position="399"/>
        <end position="442"/>
    </location>
</feature>
<dbReference type="SMART" id="SM00233">
    <property type="entry name" value="PH"/>
    <property type="match status" value="1"/>
</dbReference>
<dbReference type="InterPro" id="IPR050729">
    <property type="entry name" value="Rho-GAP"/>
</dbReference>
<evidence type="ECO:0000259" key="3">
    <source>
        <dbReference type="PROSITE" id="PS50003"/>
    </source>
</evidence>
<dbReference type="Gene3D" id="2.30.29.30">
    <property type="entry name" value="Pleckstrin-homology domain (PH domain)/Phosphotyrosine-binding domain (PTB)"/>
    <property type="match status" value="1"/>
</dbReference>
<feature type="compositionally biased region" description="Polar residues" evidence="2">
    <location>
        <begin position="1292"/>
        <end position="1311"/>
    </location>
</feature>
<dbReference type="Gene3D" id="1.10.555.10">
    <property type="entry name" value="Rho GTPase activation protein"/>
    <property type="match status" value="1"/>
</dbReference>
<feature type="compositionally biased region" description="Low complexity" evidence="2">
    <location>
        <begin position="877"/>
        <end position="896"/>
    </location>
</feature>
<dbReference type="Pfam" id="PF00620">
    <property type="entry name" value="RhoGAP"/>
    <property type="match status" value="1"/>
</dbReference>
<feature type="compositionally biased region" description="Basic residues" evidence="2">
    <location>
        <begin position="919"/>
        <end position="928"/>
    </location>
</feature>
<evidence type="ECO:0000313" key="5">
    <source>
        <dbReference type="EMBL" id="CAP35628.2"/>
    </source>
</evidence>
<dbReference type="InterPro" id="IPR011993">
    <property type="entry name" value="PH-like_dom_sf"/>
</dbReference>
<feature type="compositionally biased region" description="Basic and acidic residues" evidence="2">
    <location>
        <begin position="1573"/>
        <end position="1588"/>
    </location>
</feature>
<dbReference type="GO" id="GO:0005096">
    <property type="term" value="F:GTPase activator activity"/>
    <property type="evidence" value="ECO:0000318"/>
    <property type="project" value="GO_Central"/>
</dbReference>
<feature type="region of interest" description="Disordered" evidence="2">
    <location>
        <begin position="861"/>
        <end position="950"/>
    </location>
</feature>
<feature type="region of interest" description="Disordered" evidence="2">
    <location>
        <begin position="747"/>
        <end position="772"/>
    </location>
</feature>
<feature type="compositionally biased region" description="Polar residues" evidence="2">
    <location>
        <begin position="1494"/>
        <end position="1530"/>
    </location>
</feature>
<dbReference type="PROSITE" id="PS50003">
    <property type="entry name" value="PH_DOMAIN"/>
    <property type="match status" value="1"/>
</dbReference>
<feature type="region of interest" description="Disordered" evidence="2">
    <location>
        <begin position="504"/>
        <end position="575"/>
    </location>
</feature>
<feature type="domain" description="PH" evidence="3">
    <location>
        <begin position="617"/>
        <end position="744"/>
    </location>
</feature>
<reference evidence="5 6" key="2">
    <citation type="journal article" date="2011" name="PLoS Genet.">
        <title>Caenorhabditis briggsae recombinant inbred line genotypes reveal inter-strain incompatibility and the evolution of recombination.</title>
        <authorList>
            <person name="Ross J.A."/>
            <person name="Koboldt D.C."/>
            <person name="Staisch J.E."/>
            <person name="Chamberlin H.M."/>
            <person name="Gupta B.P."/>
            <person name="Miller R.D."/>
            <person name="Baird S.E."/>
            <person name="Haag E.S."/>
        </authorList>
    </citation>
    <scope>NUCLEOTIDE SEQUENCE [LARGE SCALE GENOMIC DNA]</scope>
    <source>
        <strain evidence="5 6">AF16</strain>
    </source>
</reference>
<feature type="region of interest" description="Disordered" evidence="2">
    <location>
        <begin position="1162"/>
        <end position="1186"/>
    </location>
</feature>
<dbReference type="CDD" id="cd04395">
    <property type="entry name" value="RhoGAP_ARHGAP21"/>
    <property type="match status" value="1"/>
</dbReference>
<feature type="region of interest" description="Disordered" evidence="2">
    <location>
        <begin position="65"/>
        <end position="84"/>
    </location>
</feature>
<organism evidence="5 6">
    <name type="scientific">Caenorhabditis briggsae</name>
    <dbReference type="NCBI Taxonomy" id="6238"/>
    <lineage>
        <taxon>Eukaryota</taxon>
        <taxon>Metazoa</taxon>
        <taxon>Ecdysozoa</taxon>
        <taxon>Nematoda</taxon>
        <taxon>Chromadorea</taxon>
        <taxon>Rhabditida</taxon>
        <taxon>Rhabditina</taxon>
        <taxon>Rhabditomorpha</taxon>
        <taxon>Rhabditoidea</taxon>
        <taxon>Rhabditidae</taxon>
        <taxon>Peloderinae</taxon>
        <taxon>Caenorhabditis</taxon>
    </lineage>
</organism>
<keyword evidence="6" id="KW-1185">Reference proteome</keyword>
<dbReference type="FunFam" id="1.10.555.10:FF:000058">
    <property type="entry name" value="GTPase-activating protein pac-1"/>
    <property type="match status" value="1"/>
</dbReference>
<feature type="region of interest" description="Disordered" evidence="2">
    <location>
        <begin position="1292"/>
        <end position="1353"/>
    </location>
</feature>
<evidence type="ECO:0000256" key="2">
    <source>
        <dbReference type="SAM" id="MobiDB-lite"/>
    </source>
</evidence>
<dbReference type="SMART" id="SM00324">
    <property type="entry name" value="RhoGAP"/>
    <property type="match status" value="1"/>
</dbReference>
<feature type="compositionally biased region" description="Polar residues" evidence="2">
    <location>
        <begin position="1255"/>
        <end position="1268"/>
    </location>
</feature>
<feature type="compositionally biased region" description="Low complexity" evidence="2">
    <location>
        <begin position="379"/>
        <end position="390"/>
    </location>
</feature>
<feature type="compositionally biased region" description="Basic residues" evidence="2">
    <location>
        <begin position="75"/>
        <end position="84"/>
    </location>
</feature>
<protein>
    <submittedName>
        <fullName evidence="5">Protein CBG18119</fullName>
    </submittedName>
</protein>
<feature type="region of interest" description="Disordered" evidence="2">
    <location>
        <begin position="1570"/>
        <end position="1623"/>
    </location>
</feature>
<evidence type="ECO:0000313" key="6">
    <source>
        <dbReference type="Proteomes" id="UP000008549"/>
    </source>
</evidence>
<feature type="compositionally biased region" description="Polar residues" evidence="2">
    <location>
        <begin position="817"/>
        <end position="838"/>
    </location>
</feature>
<dbReference type="PANTHER" id="PTHR23176">
    <property type="entry name" value="RHO/RAC/CDC GTPASE-ACTIVATING PROTEIN"/>
    <property type="match status" value="1"/>
</dbReference>
<dbReference type="InterPro" id="IPR008936">
    <property type="entry name" value="Rho_GTPase_activation_prot"/>
</dbReference>
<dbReference type="OMA" id="ESEMLSW"/>
<feature type="compositionally biased region" description="Basic and acidic residues" evidence="2">
    <location>
        <begin position="301"/>
        <end position="318"/>
    </location>
</feature>
<dbReference type="Proteomes" id="UP000008549">
    <property type="component" value="Unassembled WGS sequence"/>
</dbReference>
<dbReference type="GO" id="GO:0007264">
    <property type="term" value="P:small GTPase-mediated signal transduction"/>
    <property type="evidence" value="ECO:0000318"/>
    <property type="project" value="GO_Central"/>
</dbReference>
<dbReference type="EMBL" id="HE600963">
    <property type="protein sequence ID" value="CAP35628.2"/>
    <property type="molecule type" value="Genomic_DNA"/>
</dbReference>
<feature type="region of interest" description="Disordered" evidence="2">
    <location>
        <begin position="1216"/>
        <end position="1269"/>
    </location>
</feature>
<feature type="region of interest" description="Disordered" evidence="2">
    <location>
        <begin position="1474"/>
        <end position="1547"/>
    </location>
</feature>
<accession>A8XT24</accession>
<proteinExistence type="predicted"/>
<feature type="compositionally biased region" description="Low complexity" evidence="2">
    <location>
        <begin position="547"/>
        <end position="568"/>
    </location>
</feature>
<dbReference type="InterPro" id="IPR001849">
    <property type="entry name" value="PH_domain"/>
</dbReference>
<dbReference type="InterPro" id="IPR000198">
    <property type="entry name" value="RhoGAP_dom"/>
</dbReference>
<evidence type="ECO:0000259" key="4">
    <source>
        <dbReference type="PROSITE" id="PS50238"/>
    </source>
</evidence>
<feature type="compositionally biased region" description="Basic and acidic residues" evidence="2">
    <location>
        <begin position="357"/>
        <end position="370"/>
    </location>
</feature>
<dbReference type="SUPFAM" id="SSF50729">
    <property type="entry name" value="PH domain-like"/>
    <property type="match status" value="1"/>
</dbReference>
<dbReference type="InParanoid" id="A8XT24"/>
<name>A8XT24_CAEBR</name>
<keyword evidence="1" id="KW-0343">GTPase activation</keyword>
<evidence type="ECO:0000256" key="1">
    <source>
        <dbReference type="ARBA" id="ARBA00022468"/>
    </source>
</evidence>
<feature type="compositionally biased region" description="Low complexity" evidence="2">
    <location>
        <begin position="1312"/>
        <end position="1323"/>
    </location>
</feature>
<feature type="compositionally biased region" description="Basic residues" evidence="2">
    <location>
        <begin position="1222"/>
        <end position="1240"/>
    </location>
</feature>
<feature type="compositionally biased region" description="Low complexity" evidence="2">
    <location>
        <begin position="806"/>
        <end position="816"/>
    </location>
</feature>
<dbReference type="GO" id="GO:0005886">
    <property type="term" value="C:plasma membrane"/>
    <property type="evidence" value="ECO:0000318"/>
    <property type="project" value="GO_Central"/>
</dbReference>
<dbReference type="PROSITE" id="PS50238">
    <property type="entry name" value="RHOGAP"/>
    <property type="match status" value="1"/>
</dbReference>